<keyword evidence="9" id="KW-1015">Disulfide bond</keyword>
<dbReference type="Gene3D" id="2.10.25.10">
    <property type="entry name" value="Laminin"/>
    <property type="match status" value="1"/>
</dbReference>
<dbReference type="InterPro" id="IPR049883">
    <property type="entry name" value="NOTCH1_EGF-like"/>
</dbReference>
<dbReference type="SUPFAM" id="SSF57196">
    <property type="entry name" value="EGF/Laminin"/>
    <property type="match status" value="1"/>
</dbReference>
<evidence type="ECO:0000256" key="10">
    <source>
        <dbReference type="ARBA" id="ARBA00023180"/>
    </source>
</evidence>
<dbReference type="SMART" id="SM00181">
    <property type="entry name" value="EGF"/>
    <property type="match status" value="3"/>
</dbReference>
<feature type="domain" description="Cadherin" evidence="16">
    <location>
        <begin position="168"/>
        <end position="271"/>
    </location>
</feature>
<dbReference type="InterPro" id="IPR000742">
    <property type="entry name" value="EGF"/>
</dbReference>
<keyword evidence="5 11" id="KW-0106">Calcium</keyword>
<evidence type="ECO:0000256" key="4">
    <source>
        <dbReference type="ARBA" id="ARBA00022737"/>
    </source>
</evidence>
<evidence type="ECO:0000256" key="11">
    <source>
        <dbReference type="PROSITE-ProRule" id="PRU00043"/>
    </source>
</evidence>
<keyword evidence="7 13" id="KW-1133">Transmembrane helix</keyword>
<dbReference type="SMART" id="SM00282">
    <property type="entry name" value="LamG"/>
    <property type="match status" value="1"/>
</dbReference>
<dbReference type="CDD" id="cd00054">
    <property type="entry name" value="EGF_CA"/>
    <property type="match status" value="1"/>
</dbReference>
<evidence type="ECO:0000256" key="8">
    <source>
        <dbReference type="ARBA" id="ARBA00023136"/>
    </source>
</evidence>
<feature type="domain" description="Cadherin" evidence="16">
    <location>
        <begin position="64"/>
        <end position="167"/>
    </location>
</feature>
<dbReference type="FunFam" id="2.60.40.60:FF:000020">
    <property type="entry name" value="Dachsous cadherin-related 1b"/>
    <property type="match status" value="2"/>
</dbReference>
<dbReference type="InterPro" id="IPR002126">
    <property type="entry name" value="Cadherin-like_dom"/>
</dbReference>
<protein>
    <submittedName>
        <fullName evidence="17">Uncharacterized protein</fullName>
    </submittedName>
</protein>
<dbReference type="GO" id="GO:0007411">
    <property type="term" value="P:axon guidance"/>
    <property type="evidence" value="ECO:0007669"/>
    <property type="project" value="UniProtKB-ARBA"/>
</dbReference>
<dbReference type="SUPFAM" id="SSF49313">
    <property type="entry name" value="Cadherin-like"/>
    <property type="match status" value="9"/>
</dbReference>
<keyword evidence="10" id="KW-0325">Glycoprotein</keyword>
<comment type="subcellular location">
    <subcellularLocation>
        <location evidence="1">Membrane</location>
    </subcellularLocation>
</comment>
<dbReference type="Pfam" id="PF00028">
    <property type="entry name" value="Cadherin"/>
    <property type="match status" value="4"/>
</dbReference>
<feature type="domain" description="Laminin G" evidence="14">
    <location>
        <begin position="1817"/>
        <end position="1986"/>
    </location>
</feature>
<feature type="transmembrane region" description="Helical" evidence="13">
    <location>
        <begin position="2001"/>
        <end position="2025"/>
    </location>
</feature>
<evidence type="ECO:0000259" key="16">
    <source>
        <dbReference type="PROSITE" id="PS50268"/>
    </source>
</evidence>
<dbReference type="InterPro" id="IPR018097">
    <property type="entry name" value="EGF_Ca-bd_CS"/>
</dbReference>
<organism evidence="17 18">
    <name type="scientific">Pristionchus mayeri</name>
    <dbReference type="NCBI Taxonomy" id="1317129"/>
    <lineage>
        <taxon>Eukaryota</taxon>
        <taxon>Metazoa</taxon>
        <taxon>Ecdysozoa</taxon>
        <taxon>Nematoda</taxon>
        <taxon>Chromadorea</taxon>
        <taxon>Rhabditida</taxon>
        <taxon>Rhabditina</taxon>
        <taxon>Diplogasteromorpha</taxon>
        <taxon>Diplogasteroidea</taxon>
        <taxon>Neodiplogasteridae</taxon>
        <taxon>Pristionchus</taxon>
    </lineage>
</organism>
<dbReference type="PROSITE" id="PS01187">
    <property type="entry name" value="EGF_CA"/>
    <property type="match status" value="1"/>
</dbReference>
<proteinExistence type="predicted"/>
<feature type="non-terminal residue" evidence="17">
    <location>
        <position position="2097"/>
    </location>
</feature>
<feature type="domain" description="Cadherin" evidence="16">
    <location>
        <begin position="466"/>
        <end position="570"/>
    </location>
</feature>
<evidence type="ECO:0000256" key="1">
    <source>
        <dbReference type="ARBA" id="ARBA00004370"/>
    </source>
</evidence>
<evidence type="ECO:0000313" key="17">
    <source>
        <dbReference type="EMBL" id="GMR42318.1"/>
    </source>
</evidence>
<dbReference type="InterPro" id="IPR015919">
    <property type="entry name" value="Cadherin-like_sf"/>
</dbReference>
<keyword evidence="2 12" id="KW-0245">EGF-like domain</keyword>
<comment type="caution">
    <text evidence="12">Lacks conserved residue(s) required for the propagation of feature annotation.</text>
</comment>
<dbReference type="PRINTS" id="PR00205">
    <property type="entry name" value="CADHERIN"/>
</dbReference>
<keyword evidence="4" id="KW-0677">Repeat</keyword>
<dbReference type="PROSITE" id="PS00232">
    <property type="entry name" value="CADHERIN_1"/>
    <property type="match status" value="3"/>
</dbReference>
<evidence type="ECO:0000256" key="2">
    <source>
        <dbReference type="ARBA" id="ARBA00022536"/>
    </source>
</evidence>
<dbReference type="Pfam" id="PF02210">
    <property type="entry name" value="Laminin_G_2"/>
    <property type="match status" value="1"/>
</dbReference>
<feature type="domain" description="Cadherin" evidence="16">
    <location>
        <begin position="272"/>
        <end position="465"/>
    </location>
</feature>
<dbReference type="CDD" id="cd00110">
    <property type="entry name" value="LamG"/>
    <property type="match status" value="1"/>
</dbReference>
<evidence type="ECO:0000256" key="3">
    <source>
        <dbReference type="ARBA" id="ARBA00022692"/>
    </source>
</evidence>
<dbReference type="Proteomes" id="UP001328107">
    <property type="component" value="Unassembled WGS sequence"/>
</dbReference>
<dbReference type="InterPro" id="IPR013320">
    <property type="entry name" value="ConA-like_dom_sf"/>
</dbReference>
<dbReference type="PANTHER" id="PTHR24026">
    <property type="entry name" value="FAT ATYPICAL CADHERIN-RELATED"/>
    <property type="match status" value="1"/>
</dbReference>
<dbReference type="Gene3D" id="2.60.40.60">
    <property type="entry name" value="Cadherins"/>
    <property type="match status" value="9"/>
</dbReference>
<feature type="domain" description="Cadherin" evidence="16">
    <location>
        <begin position="570"/>
        <end position="668"/>
    </location>
</feature>
<evidence type="ECO:0000256" key="12">
    <source>
        <dbReference type="PROSITE-ProRule" id="PRU00076"/>
    </source>
</evidence>
<dbReference type="CDD" id="cd11304">
    <property type="entry name" value="Cadherin_repeat"/>
    <property type="match status" value="8"/>
</dbReference>
<evidence type="ECO:0000256" key="13">
    <source>
        <dbReference type="SAM" id="Phobius"/>
    </source>
</evidence>
<dbReference type="GO" id="GO:0005886">
    <property type="term" value="C:plasma membrane"/>
    <property type="evidence" value="ECO:0007669"/>
    <property type="project" value="InterPro"/>
</dbReference>
<dbReference type="SUPFAM" id="SSF49899">
    <property type="entry name" value="Concanavalin A-like lectins/glucanases"/>
    <property type="match status" value="1"/>
</dbReference>
<dbReference type="InterPro" id="IPR001791">
    <property type="entry name" value="Laminin_G"/>
</dbReference>
<dbReference type="PROSITE" id="PS00010">
    <property type="entry name" value="ASX_HYDROXYL"/>
    <property type="match status" value="1"/>
</dbReference>
<evidence type="ECO:0000259" key="14">
    <source>
        <dbReference type="PROSITE" id="PS50025"/>
    </source>
</evidence>
<evidence type="ECO:0000259" key="15">
    <source>
        <dbReference type="PROSITE" id="PS50026"/>
    </source>
</evidence>
<dbReference type="InterPro" id="IPR001881">
    <property type="entry name" value="EGF-like_Ca-bd_dom"/>
</dbReference>
<feature type="domain" description="EGF-like" evidence="15">
    <location>
        <begin position="1576"/>
        <end position="1614"/>
    </location>
</feature>
<dbReference type="PANTHER" id="PTHR24026:SF136">
    <property type="entry name" value="PROTOCADHERIN-23"/>
    <property type="match status" value="1"/>
</dbReference>
<dbReference type="SMART" id="SM00112">
    <property type="entry name" value="CA"/>
    <property type="match status" value="9"/>
</dbReference>
<reference evidence="18" key="1">
    <citation type="submission" date="2022-10" db="EMBL/GenBank/DDBJ databases">
        <title>Genome assembly of Pristionchus species.</title>
        <authorList>
            <person name="Yoshida K."/>
            <person name="Sommer R.J."/>
        </authorList>
    </citation>
    <scope>NUCLEOTIDE SEQUENCE [LARGE SCALE GENOMIC DNA]</scope>
    <source>
        <strain evidence="18">RS5460</strain>
    </source>
</reference>
<keyword evidence="8 13" id="KW-0472">Membrane</keyword>
<evidence type="ECO:0000256" key="9">
    <source>
        <dbReference type="ARBA" id="ARBA00023157"/>
    </source>
</evidence>
<feature type="domain" description="Cadherin" evidence="16">
    <location>
        <begin position="1245"/>
        <end position="1327"/>
    </location>
</feature>
<evidence type="ECO:0000256" key="6">
    <source>
        <dbReference type="ARBA" id="ARBA00022889"/>
    </source>
</evidence>
<keyword evidence="18" id="KW-1185">Reference proteome</keyword>
<dbReference type="SMART" id="SM00179">
    <property type="entry name" value="EGF_CA"/>
    <property type="match status" value="1"/>
</dbReference>
<feature type="domain" description="Cadherin" evidence="16">
    <location>
        <begin position="7"/>
        <end position="62"/>
    </location>
</feature>
<dbReference type="Gene3D" id="2.60.120.200">
    <property type="match status" value="1"/>
</dbReference>
<dbReference type="PROSITE" id="PS50268">
    <property type="entry name" value="CADHERIN_2"/>
    <property type="match status" value="7"/>
</dbReference>
<dbReference type="InterPro" id="IPR020894">
    <property type="entry name" value="Cadherin_CS"/>
</dbReference>
<keyword evidence="3 13" id="KW-0812">Transmembrane</keyword>
<evidence type="ECO:0000256" key="5">
    <source>
        <dbReference type="ARBA" id="ARBA00022837"/>
    </source>
</evidence>
<evidence type="ECO:0000313" key="18">
    <source>
        <dbReference type="Proteomes" id="UP001328107"/>
    </source>
</evidence>
<sequence length="2097" mass="231009">MSPSFPFSFTPNGLLIVNGPLDYESNPSFNLTVSAKNILAGDSISKNITIDLEDVNDEFPRFVTGSNLFIRVSEGLKGPFPVIIGSSIADDLDSSSLLTYSLIEGNSSLFSIDSFTGDLSLLSSLDREIQSIHHLQVQATDDGKHRLSSHCEITVQVEDENDEVPLFSLPHYEIHVKEGREVGEKLIEMKAIDGDEAENGIVRYFLGEEILPFSIDPFSGWISIERELDREEKAEYLLTVVATDSGRYTQLSSSVSLRILIDDVNDNPPLILNPHQDVYLNEQLEIGDIVWPIISSDADPSSSLSFSLDSSSPFIIDSSTGIIRLSAPLTQPHYSILATVRDNGGLNTTASFSFYLESSSKFPRFVDEGVQERRVVTEGEEGQLIRVIAIPPQGESVIYSILTPCIEFFSVDSRSGTVRYANLQRNGSSCSPMFIVASTTSTPPLSTILPVTISIEDANDHPPIFQKMFYSASVMENSAEGTLLEVRAIDEDEGVNGEVYYEIEEYGDNSKLFEIDEESGELRSLGRLDREISSVYTLTILAKDRGVPQLMGKTTVKITVEDENDSIPRFKRLYSVSVREDTAVPYELITVEAVDADSMSILEYSLEENEEGRIHINSSSGQVTLLKQLDREKMASLRVGVLVSDGRWKVRTMLTITVIDVNDNPPRLKEIEVIWIGEETMPGIISTITGIDDDEGENGIIDFSLLTDQRSIRISPKGEVIMEARPKECLRLRVLASDRGIPSLSSSLPLLILSSGCSFNPIHSLHSIPLISSLPLGSTIASLNPPKGEHTKISFSLLANSSSLRLDSDGRLWKSGEGEKRQEITILAENEGGVLYAANLTLFPWTESLPDVIHKRYSISVKDLTLGSTLHRLHSSPLPLLPLSPLPHWLSLSSPGRLTLISPPPLHLFPLEIPLSLFFVGFPQCNSSTILHFSSPLDSLPLVHRVSYSFNSHPLDVHAGCLSPSSSSSIRFSLPSSPSPSLSIDEKTGCISWRSNTEWTRVAVLVSSSNSLQLVDVEMRRITTVGEISLRESSMVVERSEKNGVGWIVGKIDALGNSVVFVSENGEGLGVDRRTGEIVVREKMKKREEKERQMVVYARSGRIVQRVTIESEWKEKDSFLLSPLSPIRVTYPDNVPLPIDMLSLNYSLPSDVEMRVEGDDSACFCPSGSTLRLCHPLASPHSSLSLLLFSLSTSLPLSRSPLTISPSSPSSPISPPSISPLIGWIRENSPPSTVLRIHSSLPNATFRIADESMAKLFSIDSSGVVSTLVPLDREFRCLYLLPLSISPSTSPSSFLPPSLTPPPSSPFTLRIHVEDEVDVEGAELPLTVSIVEPVDGSIGSIFPSRGDLLPYSECEEMVDEHYEVSSSCSLWPRSTELPARHSLRMGREKRAVKVEKEETPISLLSQSISLRFFASPDTVAELLSGLKKQYADMGIHPLGVNRLPEEASDDWRIIILIKDRNGNVMAFNESQAVIKSYLKKKNTIDFALHSMGMTHSCPSLCPYSCLISSSFLPHSFSLRSPSSLWSLPHIHLHLSCPSPSSSSLSSLCSPSSCNGECDGHRCVCPLGWKGDNCTEDVDECQAPSNPCPSHGLCINTRGAFQCVCADGSCGEDTTQRMEKTGEKRVYGINQFSSLQAATRSVNYTLEFELRTTSQLLPVLPPLLFIINGRLRLISSNFSFPISSGAWHRISLSPHSLSVSSCSSYGVCPPCSSSFCRSSFLLPLPTLLSFASPLDKSSLPFSSCIRGLFLSSSPLLPSSHSTLSSCSVPPSLCLSRDLCREGVCISDGGKAHKCVCESAVDAGDCREVNTPVYLEGGSIVYHLRENGRRKVEKERERNQEISIHFKTNREESGALISFSHKGESISIEIRSGHLVISLLNGSKRKNELRFNTRIDDGEWHRMEVRLMKERKTMRVRVDEEGKEIRSLHPFPPLLSPSLERISLGPSPSLCLRRFIVDRQLQPLHSNASLLPSQLLDSSWKGSVSSQCPPSSSSPISSFFSSFLSWPTLLILLLLLFFIGVSLLFTIRWARFRGSKKKESSWSRRSTREVDGRVNMGMERSETPGYEIPSMKTVDGNGGRSSSLYYHSFSPPDLYVSAE</sequence>
<dbReference type="EMBL" id="BTRK01000003">
    <property type="protein sequence ID" value="GMR42318.1"/>
    <property type="molecule type" value="Genomic_DNA"/>
</dbReference>
<dbReference type="PROSITE" id="PS50026">
    <property type="entry name" value="EGF_3"/>
    <property type="match status" value="1"/>
</dbReference>
<dbReference type="PROSITE" id="PS50025">
    <property type="entry name" value="LAM_G_DOMAIN"/>
    <property type="match status" value="1"/>
</dbReference>
<dbReference type="Pfam" id="PF07645">
    <property type="entry name" value="EGF_CA"/>
    <property type="match status" value="1"/>
</dbReference>
<comment type="caution">
    <text evidence="17">The sequence shown here is derived from an EMBL/GenBank/DDBJ whole genome shotgun (WGS) entry which is preliminary data.</text>
</comment>
<gene>
    <name evidence="17" type="ORF">PMAYCL1PPCAC_12513</name>
</gene>
<evidence type="ECO:0000256" key="7">
    <source>
        <dbReference type="ARBA" id="ARBA00022989"/>
    </source>
</evidence>
<keyword evidence="6" id="KW-0130">Cell adhesion</keyword>
<accession>A0AAN5C933</accession>
<dbReference type="InterPro" id="IPR000152">
    <property type="entry name" value="EGF-type_Asp/Asn_hydroxyl_site"/>
</dbReference>
<dbReference type="GO" id="GO:0005509">
    <property type="term" value="F:calcium ion binding"/>
    <property type="evidence" value="ECO:0007669"/>
    <property type="project" value="UniProtKB-UniRule"/>
</dbReference>
<dbReference type="GO" id="GO:0007156">
    <property type="term" value="P:homophilic cell adhesion via plasma membrane adhesion molecules"/>
    <property type="evidence" value="ECO:0007669"/>
    <property type="project" value="InterPro"/>
</dbReference>
<name>A0AAN5C933_9BILA</name>